<evidence type="ECO:0000256" key="1">
    <source>
        <dbReference type="SAM" id="MobiDB-lite"/>
    </source>
</evidence>
<dbReference type="EMBL" id="MU853224">
    <property type="protein sequence ID" value="KAK4127327.1"/>
    <property type="molecule type" value="Genomic_DNA"/>
</dbReference>
<reference evidence="2" key="2">
    <citation type="submission" date="2023-05" db="EMBL/GenBank/DDBJ databases">
        <authorList>
            <consortium name="Lawrence Berkeley National Laboratory"/>
            <person name="Steindorff A."/>
            <person name="Hensen N."/>
            <person name="Bonometti L."/>
            <person name="Westerberg I."/>
            <person name="Brannstrom I.O."/>
            <person name="Guillou S."/>
            <person name="Cros-Aarteil S."/>
            <person name="Calhoun S."/>
            <person name="Haridas S."/>
            <person name="Kuo A."/>
            <person name="Mondo S."/>
            <person name="Pangilinan J."/>
            <person name="Riley R."/>
            <person name="Labutti K."/>
            <person name="Andreopoulos B."/>
            <person name="Lipzen A."/>
            <person name="Chen C."/>
            <person name="Yanf M."/>
            <person name="Daum C."/>
            <person name="Ng V."/>
            <person name="Clum A."/>
            <person name="Ohm R."/>
            <person name="Martin F."/>
            <person name="Silar P."/>
            <person name="Natvig D."/>
            <person name="Lalanne C."/>
            <person name="Gautier V."/>
            <person name="Ament-Velasquez S.L."/>
            <person name="Kruys A."/>
            <person name="Hutchinson M.I."/>
            <person name="Powell A.J."/>
            <person name="Barry K."/>
            <person name="Miller A.N."/>
            <person name="Grigoriev I.V."/>
            <person name="Debuchy R."/>
            <person name="Gladieux P."/>
            <person name="Thoren M.H."/>
            <person name="Johannesson H."/>
        </authorList>
    </citation>
    <scope>NUCLEOTIDE SEQUENCE</scope>
    <source>
        <strain evidence="2">CBS 731.68</strain>
    </source>
</reference>
<proteinExistence type="predicted"/>
<feature type="compositionally biased region" description="Basic and acidic residues" evidence="1">
    <location>
        <begin position="114"/>
        <end position="131"/>
    </location>
</feature>
<dbReference type="AlphaFoldDB" id="A0AAN6Z6Y8"/>
<organism evidence="2 3">
    <name type="scientific">Parathielavia appendiculata</name>
    <dbReference type="NCBI Taxonomy" id="2587402"/>
    <lineage>
        <taxon>Eukaryota</taxon>
        <taxon>Fungi</taxon>
        <taxon>Dikarya</taxon>
        <taxon>Ascomycota</taxon>
        <taxon>Pezizomycotina</taxon>
        <taxon>Sordariomycetes</taxon>
        <taxon>Sordariomycetidae</taxon>
        <taxon>Sordariales</taxon>
        <taxon>Chaetomiaceae</taxon>
        <taxon>Parathielavia</taxon>
    </lineage>
</organism>
<gene>
    <name evidence="2" type="ORF">N657DRAFT_205363</name>
</gene>
<accession>A0AAN6Z6Y8</accession>
<sequence>MIEIHVYFSPYLHRLRGNWHLKMMAKEKHMRQETDYTLRNYLPPALSPTSEDINTSNGRRNKDVSRHSPVAKRNESKAPYSSKSPSPPPPPPGAHRNAPSKQTLVFQPSKNTKLVREGRRQDSPRQKEIGKQPRTPFLQRNKPRKQLHHISFLSLFGPHTHHFPND</sequence>
<feature type="region of interest" description="Disordered" evidence="1">
    <location>
        <begin position="41"/>
        <end position="143"/>
    </location>
</feature>
<keyword evidence="3" id="KW-1185">Reference proteome</keyword>
<name>A0AAN6Z6Y8_9PEZI</name>
<comment type="caution">
    <text evidence="2">The sequence shown here is derived from an EMBL/GenBank/DDBJ whole genome shotgun (WGS) entry which is preliminary data.</text>
</comment>
<dbReference type="Proteomes" id="UP001302602">
    <property type="component" value="Unassembled WGS sequence"/>
</dbReference>
<evidence type="ECO:0000313" key="3">
    <source>
        <dbReference type="Proteomes" id="UP001302602"/>
    </source>
</evidence>
<protein>
    <submittedName>
        <fullName evidence="2">Uncharacterized protein</fullName>
    </submittedName>
</protein>
<reference evidence="2" key="1">
    <citation type="journal article" date="2023" name="Mol. Phylogenet. Evol.">
        <title>Genome-scale phylogeny and comparative genomics of the fungal order Sordariales.</title>
        <authorList>
            <person name="Hensen N."/>
            <person name="Bonometti L."/>
            <person name="Westerberg I."/>
            <person name="Brannstrom I.O."/>
            <person name="Guillou S."/>
            <person name="Cros-Aarteil S."/>
            <person name="Calhoun S."/>
            <person name="Haridas S."/>
            <person name="Kuo A."/>
            <person name="Mondo S."/>
            <person name="Pangilinan J."/>
            <person name="Riley R."/>
            <person name="LaButti K."/>
            <person name="Andreopoulos B."/>
            <person name="Lipzen A."/>
            <person name="Chen C."/>
            <person name="Yan M."/>
            <person name="Daum C."/>
            <person name="Ng V."/>
            <person name="Clum A."/>
            <person name="Steindorff A."/>
            <person name="Ohm R.A."/>
            <person name="Martin F."/>
            <person name="Silar P."/>
            <person name="Natvig D.O."/>
            <person name="Lalanne C."/>
            <person name="Gautier V."/>
            <person name="Ament-Velasquez S.L."/>
            <person name="Kruys A."/>
            <person name="Hutchinson M.I."/>
            <person name="Powell A.J."/>
            <person name="Barry K."/>
            <person name="Miller A.N."/>
            <person name="Grigoriev I.V."/>
            <person name="Debuchy R."/>
            <person name="Gladieux P."/>
            <person name="Hiltunen Thoren M."/>
            <person name="Johannesson H."/>
        </authorList>
    </citation>
    <scope>NUCLEOTIDE SEQUENCE</scope>
    <source>
        <strain evidence="2">CBS 731.68</strain>
    </source>
</reference>
<feature type="compositionally biased region" description="Polar residues" evidence="1">
    <location>
        <begin position="99"/>
        <end position="112"/>
    </location>
</feature>
<feature type="compositionally biased region" description="Polar residues" evidence="1">
    <location>
        <begin position="47"/>
        <end position="58"/>
    </location>
</feature>
<dbReference type="GeneID" id="87822978"/>
<feature type="compositionally biased region" description="Basic and acidic residues" evidence="1">
    <location>
        <begin position="60"/>
        <end position="76"/>
    </location>
</feature>
<evidence type="ECO:0000313" key="2">
    <source>
        <dbReference type="EMBL" id="KAK4127327.1"/>
    </source>
</evidence>
<dbReference type="RefSeq" id="XP_062651098.1">
    <property type="nucleotide sequence ID" value="XM_062786212.1"/>
</dbReference>